<dbReference type="AlphaFoldDB" id="A0A9D1MM26"/>
<reference evidence="2" key="1">
    <citation type="submission" date="2020-10" db="EMBL/GenBank/DDBJ databases">
        <authorList>
            <person name="Gilroy R."/>
        </authorList>
    </citation>
    <scope>NUCLEOTIDE SEQUENCE</scope>
    <source>
        <strain evidence="2">9366</strain>
    </source>
</reference>
<evidence type="ECO:0000313" key="2">
    <source>
        <dbReference type="EMBL" id="HIU62656.1"/>
    </source>
</evidence>
<evidence type="ECO:0000313" key="3">
    <source>
        <dbReference type="Proteomes" id="UP000824145"/>
    </source>
</evidence>
<protein>
    <submittedName>
        <fullName evidence="2">Zinc ribbon domain-containing protein</fullName>
    </submittedName>
</protein>
<sequence>MEKIKKKIRTFFWVGLAFLIGLPAGIIMTVFGATKGITALLVVGIVLIVAGFYVAPIMLVQVGEKKKLGRVIAAIERQNLYTAEEIAAGTGIREKAVLGYINEALQKGYIIGYKWENGRLELIKNRRQSLEKSTKKCPYCGAQAIIDPKESTGVCPYCGAVLKADDKA</sequence>
<proteinExistence type="predicted"/>
<name>A0A9D1MM26_9FIRM</name>
<keyword evidence="1" id="KW-0812">Transmembrane</keyword>
<keyword evidence="1" id="KW-0472">Membrane</keyword>
<organism evidence="2 3">
    <name type="scientific">Candidatus Caccalectryoclostridium excrementigallinarum</name>
    <dbReference type="NCBI Taxonomy" id="2840710"/>
    <lineage>
        <taxon>Bacteria</taxon>
        <taxon>Bacillati</taxon>
        <taxon>Bacillota</taxon>
        <taxon>Clostridia</taxon>
        <taxon>Christensenellales</taxon>
        <taxon>Christensenellaceae</taxon>
        <taxon>Christensenellaceae incertae sedis</taxon>
        <taxon>Candidatus Caccalectryoclostridium</taxon>
    </lineage>
</organism>
<feature type="transmembrane region" description="Helical" evidence="1">
    <location>
        <begin position="37"/>
        <end position="60"/>
    </location>
</feature>
<accession>A0A9D1MM26</accession>
<dbReference type="EMBL" id="DVNJ01000015">
    <property type="protein sequence ID" value="HIU62656.1"/>
    <property type="molecule type" value="Genomic_DNA"/>
</dbReference>
<dbReference type="Proteomes" id="UP000824145">
    <property type="component" value="Unassembled WGS sequence"/>
</dbReference>
<feature type="transmembrane region" description="Helical" evidence="1">
    <location>
        <begin position="12"/>
        <end position="31"/>
    </location>
</feature>
<reference evidence="2" key="2">
    <citation type="journal article" date="2021" name="PeerJ">
        <title>Extensive microbial diversity within the chicken gut microbiome revealed by metagenomics and culture.</title>
        <authorList>
            <person name="Gilroy R."/>
            <person name="Ravi A."/>
            <person name="Getino M."/>
            <person name="Pursley I."/>
            <person name="Horton D.L."/>
            <person name="Alikhan N.F."/>
            <person name="Baker D."/>
            <person name="Gharbi K."/>
            <person name="Hall N."/>
            <person name="Watson M."/>
            <person name="Adriaenssens E.M."/>
            <person name="Foster-Nyarko E."/>
            <person name="Jarju S."/>
            <person name="Secka A."/>
            <person name="Antonio M."/>
            <person name="Oren A."/>
            <person name="Chaudhuri R.R."/>
            <person name="La Ragione R."/>
            <person name="Hildebrand F."/>
            <person name="Pallen M.J."/>
        </authorList>
    </citation>
    <scope>NUCLEOTIDE SEQUENCE</scope>
    <source>
        <strain evidence="2">9366</strain>
    </source>
</reference>
<evidence type="ECO:0000256" key="1">
    <source>
        <dbReference type="SAM" id="Phobius"/>
    </source>
</evidence>
<gene>
    <name evidence="2" type="ORF">IAB07_02670</name>
</gene>
<keyword evidence="1" id="KW-1133">Transmembrane helix</keyword>
<comment type="caution">
    <text evidence="2">The sequence shown here is derived from an EMBL/GenBank/DDBJ whole genome shotgun (WGS) entry which is preliminary data.</text>
</comment>